<proteinExistence type="predicted"/>
<comment type="caution">
    <text evidence="1">The sequence shown here is derived from an EMBL/GenBank/DDBJ whole genome shotgun (WGS) entry which is preliminary data.</text>
</comment>
<protein>
    <submittedName>
        <fullName evidence="1">Uncharacterized protein</fullName>
    </submittedName>
</protein>
<sequence>MHSIRPRPICRFQNAFSPSVALWQHFVAPCAHLWQRPPKSLFTTEASQGRDDTSVASNARDRPLTFKGVQSVKSGRNDRVKIKKPSHDRQRRPQPKAGFRGEKGQNHENIMRRAFDAYSLEQAYEGVIVRPVYSDPLEKSTYPWVVRDQQNIKSGKERLNLEIRNFHEFIRPTPVERVVRNHVVEQVRQHVKRVCPGYVLETFGSERTGVAFAISDIDLRMVPADSSPDAAVSKLPPNPQERRRRKNDLMILRQGLVRLYKNNYLLPTIRWARYPLISLQDRKSGLDVQLVSCNDTSASREYMHRYIQEYPYLPEVYSVLKTTLDVRGLTDVFRGGIGSYSLFMMIVASLKHKPHPSNDAAGAVEHFLLFWAKFKTEQHGVSIEPPELFDKAEQAVMQEKVMERVKDGRIAPLPKWMLTLRDPADHDNDLGRKTVAWKHIQVTFQSILRTLRAGVKENTRLHREKLARYGYSLVHASNQLSPTTSTVSEGMAEAGTQTNMELKNTTALNELAAIARAIRNAEKQPAGDKETLEPAEVPGPSLSGFDKNLKQTSTEHSLFVGDNDTLVYRITQFYNHVGLYGQEACSARSDDSKHYESCSACKPSRKG</sequence>
<gene>
    <name evidence="1" type="ORF">OPT61_g2764</name>
</gene>
<dbReference type="EMBL" id="JAPHNI010000130">
    <property type="protein sequence ID" value="KAJ8115628.1"/>
    <property type="molecule type" value="Genomic_DNA"/>
</dbReference>
<evidence type="ECO:0000313" key="1">
    <source>
        <dbReference type="EMBL" id="KAJ8115628.1"/>
    </source>
</evidence>
<accession>A0ACC2IKD2</accession>
<name>A0ACC2IKD2_9PLEO</name>
<reference evidence="1" key="1">
    <citation type="submission" date="2022-11" db="EMBL/GenBank/DDBJ databases">
        <title>Genome Sequence of Boeremia exigua.</title>
        <authorList>
            <person name="Buettner E."/>
        </authorList>
    </citation>
    <scope>NUCLEOTIDE SEQUENCE</scope>
    <source>
        <strain evidence="1">CU02</strain>
    </source>
</reference>
<organism evidence="1 2">
    <name type="scientific">Boeremia exigua</name>
    <dbReference type="NCBI Taxonomy" id="749465"/>
    <lineage>
        <taxon>Eukaryota</taxon>
        <taxon>Fungi</taxon>
        <taxon>Dikarya</taxon>
        <taxon>Ascomycota</taxon>
        <taxon>Pezizomycotina</taxon>
        <taxon>Dothideomycetes</taxon>
        <taxon>Pleosporomycetidae</taxon>
        <taxon>Pleosporales</taxon>
        <taxon>Pleosporineae</taxon>
        <taxon>Didymellaceae</taxon>
        <taxon>Boeremia</taxon>
    </lineage>
</organism>
<evidence type="ECO:0000313" key="2">
    <source>
        <dbReference type="Proteomes" id="UP001153331"/>
    </source>
</evidence>
<dbReference type="Proteomes" id="UP001153331">
    <property type="component" value="Unassembled WGS sequence"/>
</dbReference>
<keyword evidence="2" id="KW-1185">Reference proteome</keyword>